<comment type="subcellular location">
    <subcellularLocation>
        <location evidence="1">Membrane</location>
        <topology evidence="1">Multi-pass membrane protein</topology>
    </subcellularLocation>
</comment>
<proteinExistence type="predicted"/>
<dbReference type="Pfam" id="PF04893">
    <property type="entry name" value="Yip1"/>
    <property type="match status" value="1"/>
</dbReference>
<evidence type="ECO:0000256" key="4">
    <source>
        <dbReference type="ARBA" id="ARBA00023136"/>
    </source>
</evidence>
<evidence type="ECO:0000313" key="7">
    <source>
        <dbReference type="EMBL" id="RKI08240.1"/>
    </source>
</evidence>
<feature type="transmembrane region" description="Helical" evidence="5">
    <location>
        <begin position="226"/>
        <end position="246"/>
    </location>
</feature>
<evidence type="ECO:0000259" key="6">
    <source>
        <dbReference type="Pfam" id="PF04893"/>
    </source>
</evidence>
<dbReference type="RefSeq" id="WP_120534444.1">
    <property type="nucleotide sequence ID" value="NZ_RAWI01000108.1"/>
</dbReference>
<evidence type="ECO:0000313" key="8">
    <source>
        <dbReference type="Proteomes" id="UP000278907"/>
    </source>
</evidence>
<organism evidence="7 8">
    <name type="scientific">Corallococcus praedator</name>
    <dbReference type="NCBI Taxonomy" id="2316724"/>
    <lineage>
        <taxon>Bacteria</taxon>
        <taxon>Pseudomonadati</taxon>
        <taxon>Myxococcota</taxon>
        <taxon>Myxococcia</taxon>
        <taxon>Myxococcales</taxon>
        <taxon>Cystobacterineae</taxon>
        <taxon>Myxococcaceae</taxon>
        <taxon>Corallococcus</taxon>
    </lineage>
</organism>
<accession>A0ABX9QHJ1</accession>
<reference evidence="7 8" key="1">
    <citation type="submission" date="2018-09" db="EMBL/GenBank/DDBJ databases">
        <authorList>
            <person name="Livingstone P.G."/>
            <person name="Whitworth D.E."/>
        </authorList>
    </citation>
    <scope>NUCLEOTIDE SEQUENCE [LARGE SCALE GENOMIC DNA]</scope>
    <source>
        <strain evidence="7 8">CA031B</strain>
    </source>
</reference>
<evidence type="ECO:0000256" key="3">
    <source>
        <dbReference type="ARBA" id="ARBA00022989"/>
    </source>
</evidence>
<evidence type="ECO:0000256" key="1">
    <source>
        <dbReference type="ARBA" id="ARBA00004141"/>
    </source>
</evidence>
<feature type="transmembrane region" description="Helical" evidence="5">
    <location>
        <begin position="266"/>
        <end position="292"/>
    </location>
</feature>
<keyword evidence="4 5" id="KW-0472">Membrane</keyword>
<keyword evidence="3 5" id="KW-1133">Transmembrane helix</keyword>
<evidence type="ECO:0000256" key="5">
    <source>
        <dbReference type="SAM" id="Phobius"/>
    </source>
</evidence>
<name>A0ABX9QHJ1_9BACT</name>
<keyword evidence="8" id="KW-1185">Reference proteome</keyword>
<evidence type="ECO:0000256" key="2">
    <source>
        <dbReference type="ARBA" id="ARBA00022692"/>
    </source>
</evidence>
<feature type="transmembrane region" description="Helical" evidence="5">
    <location>
        <begin position="175"/>
        <end position="205"/>
    </location>
</feature>
<gene>
    <name evidence="7" type="ORF">D7Y13_16305</name>
</gene>
<dbReference type="Proteomes" id="UP000278907">
    <property type="component" value="Unassembled WGS sequence"/>
</dbReference>
<dbReference type="InterPro" id="IPR006977">
    <property type="entry name" value="Yip1_dom"/>
</dbReference>
<comment type="caution">
    <text evidence="7">The sequence shown here is derived from an EMBL/GenBank/DDBJ whole genome shotgun (WGS) entry which is preliminary data.</text>
</comment>
<feature type="domain" description="Yip1" evidence="6">
    <location>
        <begin position="104"/>
        <end position="277"/>
    </location>
</feature>
<dbReference type="EMBL" id="RAWI01000108">
    <property type="protein sequence ID" value="RKI08240.1"/>
    <property type="molecule type" value="Genomic_DNA"/>
</dbReference>
<keyword evidence="2 5" id="KW-0812">Transmembrane</keyword>
<feature type="transmembrane region" description="Helical" evidence="5">
    <location>
        <begin position="128"/>
        <end position="155"/>
    </location>
</feature>
<protein>
    <submittedName>
        <fullName evidence="7">YIP1 family protein</fullName>
    </submittedName>
</protein>
<sequence length="300" mass="31367">MTPSCPSCQAPFVPGAQTCDACGAALLVAPTPGSSEPVCAVHPQWRSVGTCSRCGAFACADCLRQGPEGVVCASCHDRAPMGTVPWDRREELGTLKAFWQTCLGMLMRPTETLKGINPDAPVGSSMRFVLLTGVAGFVTTGLLYAVIFGGIMAFIPDTDADTASDAMGSRTAKLFLVLGALAWTVAMPFVNAGMTFVMAGLDHLILRMGGVERDFSVTMRAHALSLAPYIVGIIPFVAVYSAPFWAMGLRVVTYRTLHRTTWGTAAAGALLAPVLSCCICGGGYAAIMFAAFKGMSDSGS</sequence>